<dbReference type="InterPro" id="IPR005149">
    <property type="entry name" value="Tscrpt_reg_PadR_N"/>
</dbReference>
<dbReference type="InterPro" id="IPR036388">
    <property type="entry name" value="WH-like_DNA-bd_sf"/>
</dbReference>
<name>A0ABY3SJ09_9BACL</name>
<evidence type="ECO:0000313" key="4">
    <source>
        <dbReference type="Proteomes" id="UP001649230"/>
    </source>
</evidence>
<keyword evidence="4" id="KW-1185">Reference proteome</keyword>
<dbReference type="Proteomes" id="UP001649230">
    <property type="component" value="Chromosome"/>
</dbReference>
<sequence length="178" mass="20653">MNTLSYGLLSILTRSSKSGYELMQHIQPIWKAKHSQIYPLLAQLEQNGFVQHVHVHQTDKPDKKVYSITSSGQEALRTWIHQPTGEPVHRDELLLKIYCIGMVDAEKAKQVVEEREAYYRKMAEFCEERMKITAEESVIPLQELTLGDPLFGPYVLLEKALLDLRANIEWCEWVKSRL</sequence>
<organism evidence="3 4">
    <name type="scientific">Paenibacillus hexagrammi</name>
    <dbReference type="NCBI Taxonomy" id="2908839"/>
    <lineage>
        <taxon>Bacteria</taxon>
        <taxon>Bacillati</taxon>
        <taxon>Bacillota</taxon>
        <taxon>Bacilli</taxon>
        <taxon>Bacillales</taxon>
        <taxon>Paenibacillaceae</taxon>
        <taxon>Paenibacillus</taxon>
    </lineage>
</organism>
<evidence type="ECO:0000259" key="1">
    <source>
        <dbReference type="Pfam" id="PF03551"/>
    </source>
</evidence>
<dbReference type="SUPFAM" id="SSF46785">
    <property type="entry name" value="Winged helix' DNA-binding domain"/>
    <property type="match status" value="1"/>
</dbReference>
<accession>A0ABY3SJ09</accession>
<dbReference type="Pfam" id="PF10400">
    <property type="entry name" value="Vir_act_alpha_C"/>
    <property type="match status" value="1"/>
</dbReference>
<dbReference type="RefSeq" id="WP_235119847.1">
    <property type="nucleotide sequence ID" value="NZ_CP090978.1"/>
</dbReference>
<dbReference type="Gene3D" id="1.10.10.10">
    <property type="entry name" value="Winged helix-like DNA-binding domain superfamily/Winged helix DNA-binding domain"/>
    <property type="match status" value="1"/>
</dbReference>
<dbReference type="PANTHER" id="PTHR43252">
    <property type="entry name" value="TRANSCRIPTIONAL REGULATOR YQJI"/>
    <property type="match status" value="1"/>
</dbReference>
<dbReference type="PANTHER" id="PTHR43252:SF4">
    <property type="entry name" value="TRANSCRIPTIONAL REGULATORY PROTEIN"/>
    <property type="match status" value="1"/>
</dbReference>
<dbReference type="Gene3D" id="6.10.140.190">
    <property type="match status" value="1"/>
</dbReference>
<feature type="domain" description="Transcription regulator PadR N-terminal" evidence="1">
    <location>
        <begin position="8"/>
        <end position="77"/>
    </location>
</feature>
<evidence type="ECO:0000313" key="3">
    <source>
        <dbReference type="EMBL" id="UJF33478.1"/>
    </source>
</evidence>
<reference evidence="3 4" key="1">
    <citation type="journal article" date="2024" name="Int. J. Syst. Evol. Microbiol.">
        <title>Paenibacillus hexagrammi sp. nov., a novel bacterium isolated from the gut content of Hexagrammos agrammus.</title>
        <authorList>
            <person name="Jung H.K."/>
            <person name="Kim D.G."/>
            <person name="Zin H."/>
            <person name="Park J."/>
            <person name="Jung H."/>
            <person name="Kim Y.O."/>
            <person name="Kong H.J."/>
            <person name="Kim J.W."/>
            <person name="Kim Y.S."/>
        </authorList>
    </citation>
    <scope>NUCLEOTIDE SEQUENCE [LARGE SCALE GENOMIC DNA]</scope>
    <source>
        <strain evidence="3 4">YPD9-1</strain>
    </source>
</reference>
<proteinExistence type="predicted"/>
<dbReference type="InterPro" id="IPR018309">
    <property type="entry name" value="Tscrpt_reg_PadR_C"/>
</dbReference>
<dbReference type="EMBL" id="CP090978">
    <property type="protein sequence ID" value="UJF33478.1"/>
    <property type="molecule type" value="Genomic_DNA"/>
</dbReference>
<evidence type="ECO:0000259" key="2">
    <source>
        <dbReference type="Pfam" id="PF10400"/>
    </source>
</evidence>
<gene>
    <name evidence="3" type="ORF">L0M14_28925</name>
</gene>
<protein>
    <submittedName>
        <fullName evidence="3">PadR family transcriptional regulator</fullName>
    </submittedName>
</protein>
<dbReference type="Pfam" id="PF03551">
    <property type="entry name" value="PadR"/>
    <property type="match status" value="1"/>
</dbReference>
<feature type="domain" description="Transcription regulator PadR C-terminal" evidence="2">
    <location>
        <begin position="90"/>
        <end position="178"/>
    </location>
</feature>
<dbReference type="InterPro" id="IPR036390">
    <property type="entry name" value="WH_DNA-bd_sf"/>
</dbReference>